<dbReference type="SMART" id="SM00318">
    <property type="entry name" value="SNc"/>
    <property type="match status" value="1"/>
</dbReference>
<gene>
    <name evidence="3" type="ORF">M9Y10_011896</name>
</gene>
<dbReference type="SUPFAM" id="SSF50199">
    <property type="entry name" value="Staphylococcal nuclease"/>
    <property type="match status" value="4"/>
</dbReference>
<feature type="compositionally biased region" description="Polar residues" evidence="1">
    <location>
        <begin position="871"/>
        <end position="880"/>
    </location>
</feature>
<feature type="region of interest" description="Disordered" evidence="1">
    <location>
        <begin position="869"/>
        <end position="899"/>
    </location>
</feature>
<dbReference type="Pfam" id="PF00565">
    <property type="entry name" value="SNase"/>
    <property type="match status" value="1"/>
</dbReference>
<dbReference type="PANTHER" id="PTHR12302">
    <property type="entry name" value="EBNA2 BINDING PROTEIN P100"/>
    <property type="match status" value="1"/>
</dbReference>
<dbReference type="Proteomes" id="UP001470230">
    <property type="component" value="Unassembled WGS sequence"/>
</dbReference>
<dbReference type="Gene3D" id="2.30.30.140">
    <property type="match status" value="1"/>
</dbReference>
<dbReference type="InterPro" id="IPR035437">
    <property type="entry name" value="SNase_OB-fold_sf"/>
</dbReference>
<dbReference type="Gene3D" id="2.40.50.90">
    <property type="match status" value="5"/>
</dbReference>
<evidence type="ECO:0000313" key="4">
    <source>
        <dbReference type="Proteomes" id="UP001470230"/>
    </source>
</evidence>
<evidence type="ECO:0000259" key="2">
    <source>
        <dbReference type="PROSITE" id="PS50830"/>
    </source>
</evidence>
<sequence>MSYNTKQNQEKGIVKGILSGNSLIINFISPDRDPYMIINLESLISPRLGTPDGKIQDEPHAYESWDYIRNLCIGKKVLVGPVIREIQDRNSSSPLKISTPFGFVKVAHSRVSVFNNNTFEDVGLNVCRAGMVKIRESNPNFAIKPGSYLSKLHDSQEEAQSNNRGIWSEEEGFIRNLPVPYKDYQILETREFEATVDGIINATSLQLFLLPNHQYILLQIAGCRADLVNKRNPDKNSIGYKAFQEVLKRFLHKKILVRLCQKIVNIQDTENEGPRKFVGCVIGEPDLTFQKLISEGLARYDPKTSDYAPNSNEYIVREIVARAKKLGMWENLSEEELNVNRLPTGYPQEVQGIVSRVHSSSSLEITDENRKYIFYLNNVKAPYFFYFKSGGSEPCGYEAREFLRKHYVGQRVRAVIDGCYNSNINNPSNTLGVRVYATIYHEKKCVNEELVRSGFAEYHDSYIDRSSSRSAQIRQADNESREKKNGIHSTTTYENIVIDDLANYSNQRRAQEVFNQIHEKKLEGVIEHITTGGKFFVYVPSQGIYIKCGVNGVISYSSTDRMSSEVYKYTSSHFSQATVEVTPIIYKFECFYSTINIQNFYGKRFDLAEELLKNGLAEINKQYLNVIPSNYFSLQNSAETAGIGVWSISTRHNYRLKYGVVEKVKVTSIWNPITLTIQLLDRSMEHINEVLNNSSNDLVRIENNDKVSETLSTNDCIVCKYNNKYYRARIDTFVTQQISNGQIKINGIKDVFFIDFCEPKKDCFNNPIYEFFYLPEELKNIESQACVIKLAFLENALDSEDDINKAVEAMFEMCTEFILYAHLVYDDEGANVFLTDGESRDSGTLNSVVLQKKYARFVDHEVRPEFEKAKQQLSLYQQPETKQEDNEENENKSNEPTDK</sequence>
<accession>A0ABR2IBQ6</accession>
<proteinExistence type="predicted"/>
<organism evidence="3 4">
    <name type="scientific">Tritrichomonas musculus</name>
    <dbReference type="NCBI Taxonomy" id="1915356"/>
    <lineage>
        <taxon>Eukaryota</taxon>
        <taxon>Metamonada</taxon>
        <taxon>Parabasalia</taxon>
        <taxon>Tritrichomonadida</taxon>
        <taxon>Tritrichomonadidae</taxon>
        <taxon>Tritrichomonas</taxon>
    </lineage>
</organism>
<name>A0ABR2IBQ6_9EUKA</name>
<keyword evidence="4" id="KW-1185">Reference proteome</keyword>
<feature type="domain" description="TNase-like" evidence="2">
    <location>
        <begin position="348"/>
        <end position="490"/>
    </location>
</feature>
<dbReference type="PROSITE" id="PS50830">
    <property type="entry name" value="TNASE_3"/>
    <property type="match status" value="2"/>
</dbReference>
<feature type="domain" description="TNase-like" evidence="2">
    <location>
        <begin position="8"/>
        <end position="169"/>
    </location>
</feature>
<reference evidence="3 4" key="1">
    <citation type="submission" date="2024-04" db="EMBL/GenBank/DDBJ databases">
        <title>Tritrichomonas musculus Genome.</title>
        <authorList>
            <person name="Alves-Ferreira E."/>
            <person name="Grigg M."/>
            <person name="Lorenzi H."/>
            <person name="Galac M."/>
        </authorList>
    </citation>
    <scope>NUCLEOTIDE SEQUENCE [LARGE SCALE GENOMIC DNA]</scope>
    <source>
        <strain evidence="3 4">EAF2021</strain>
    </source>
</reference>
<dbReference type="PANTHER" id="PTHR12302:SF2">
    <property type="entry name" value="STAPHYLOCOCCAL NUCLEASE DOMAIN-CONTAINING PROTEIN 1"/>
    <property type="match status" value="1"/>
</dbReference>
<evidence type="ECO:0000313" key="3">
    <source>
        <dbReference type="EMBL" id="KAK8860231.1"/>
    </source>
</evidence>
<comment type="caution">
    <text evidence="3">The sequence shown here is derived from an EMBL/GenBank/DDBJ whole genome shotgun (WGS) entry which is preliminary data.</text>
</comment>
<dbReference type="InterPro" id="IPR016071">
    <property type="entry name" value="Staphylococal_nuclease_OB-fold"/>
</dbReference>
<feature type="compositionally biased region" description="Basic and acidic residues" evidence="1">
    <location>
        <begin position="881"/>
        <end position="899"/>
    </location>
</feature>
<dbReference type="EMBL" id="JAPFFF010000018">
    <property type="protein sequence ID" value="KAK8860231.1"/>
    <property type="molecule type" value="Genomic_DNA"/>
</dbReference>
<evidence type="ECO:0000256" key="1">
    <source>
        <dbReference type="SAM" id="MobiDB-lite"/>
    </source>
</evidence>
<protein>
    <recommendedName>
        <fullName evidence="2">TNase-like domain-containing protein</fullName>
    </recommendedName>
</protein>